<dbReference type="GO" id="GO:0019013">
    <property type="term" value="C:viral nucleocapsid"/>
    <property type="evidence" value="ECO:0007669"/>
    <property type="project" value="UniProtKB-KW"/>
</dbReference>
<name>Q102Z8_NCDV</name>
<organism evidence="2">
    <name type="scientific">Avian paramyxovirus 1</name>
    <name type="common">NDV</name>
    <name type="synonym">Avian orthoavulavirus 1</name>
    <dbReference type="NCBI Taxonomy" id="2560319"/>
    <lineage>
        <taxon>Viruses</taxon>
        <taxon>Riboviria</taxon>
        <taxon>Orthornavirae</taxon>
        <taxon>Negarnaviricota</taxon>
        <taxon>Haploviricotina</taxon>
        <taxon>Monjiviricetes</taxon>
        <taxon>Mononegavirales</taxon>
        <taxon>Paramyxoviridae</taxon>
        <taxon>Avulavirinae</taxon>
        <taxon>Orthoavulavirus</taxon>
        <taxon>Orthoavulavirus javaense</taxon>
    </lineage>
</organism>
<reference evidence="2" key="1">
    <citation type="journal article" date="2006" name="Virus Res.">
        <title>Third genome size category of avian paramyxovirus serotype 1 (Newcastle disease virus) and evolutionary implications.</title>
        <authorList>
            <person name="Czegledi A."/>
            <person name="Ujvari D."/>
            <person name="Somogyi E."/>
            <person name="Wehmann E."/>
            <person name="Werner O."/>
            <person name="Lomniczi B."/>
        </authorList>
    </citation>
    <scope>NUCLEOTIDE SEQUENCE</scope>
    <source>
        <strain evidence="2">KR-2/84</strain>
    </source>
</reference>
<dbReference type="EMBL" id="DQ096618">
    <property type="protein sequence ID" value="AAZ76006.1"/>
    <property type="molecule type" value="Genomic_RNA"/>
</dbReference>
<feature type="non-terminal residue" evidence="2">
    <location>
        <position position="1"/>
    </location>
</feature>
<feature type="compositionally biased region" description="Low complexity" evidence="1">
    <location>
        <begin position="1"/>
        <end position="10"/>
    </location>
</feature>
<accession>Q102Z8</accession>
<sequence>QHPACPNRVAPNPPPEPLPHSPTHSLARPSQQK</sequence>
<gene>
    <name evidence="2" type="primary">NP</name>
</gene>
<keyword evidence="2" id="KW-0946">Virion</keyword>
<protein>
    <submittedName>
        <fullName evidence="2">Nucleocapsid protein</fullName>
    </submittedName>
</protein>
<feature type="region of interest" description="Disordered" evidence="1">
    <location>
        <begin position="1"/>
        <end position="33"/>
    </location>
</feature>
<evidence type="ECO:0000256" key="1">
    <source>
        <dbReference type="SAM" id="MobiDB-lite"/>
    </source>
</evidence>
<proteinExistence type="predicted"/>
<feature type="compositionally biased region" description="Pro residues" evidence="1">
    <location>
        <begin position="11"/>
        <end position="20"/>
    </location>
</feature>
<evidence type="ECO:0000313" key="2">
    <source>
        <dbReference type="EMBL" id="AAZ76006.1"/>
    </source>
</evidence>
<keyword evidence="2" id="KW-0543">Viral nucleoprotein</keyword>
<feature type="non-terminal residue" evidence="2">
    <location>
        <position position="33"/>
    </location>
</feature>